<keyword evidence="10" id="KW-1185">Reference proteome</keyword>
<dbReference type="GO" id="GO:0033179">
    <property type="term" value="C:proton-transporting V-type ATPase, V0 domain"/>
    <property type="evidence" value="ECO:0007669"/>
    <property type="project" value="InterPro"/>
</dbReference>
<protein>
    <submittedName>
        <fullName evidence="9">ATPase</fullName>
    </submittedName>
</protein>
<dbReference type="GO" id="GO:0016471">
    <property type="term" value="C:vacuolar proton-transporting V-type ATPase complex"/>
    <property type="evidence" value="ECO:0007669"/>
    <property type="project" value="TreeGrafter"/>
</dbReference>
<feature type="transmembrane region" description="Helical" evidence="8">
    <location>
        <begin position="564"/>
        <end position="587"/>
    </location>
</feature>
<dbReference type="Gene3D" id="1.20.1460.20">
    <property type="match status" value="1"/>
</dbReference>
<comment type="subcellular location">
    <subcellularLocation>
        <location evidence="1">Membrane</location>
        <topology evidence="1">Multi-pass membrane protein</topology>
    </subcellularLocation>
</comment>
<dbReference type="PANTHER" id="PTHR11629">
    <property type="entry name" value="VACUOLAR PROTON ATPASES"/>
    <property type="match status" value="1"/>
</dbReference>
<evidence type="ECO:0000256" key="3">
    <source>
        <dbReference type="ARBA" id="ARBA00022448"/>
    </source>
</evidence>
<reference evidence="9 10" key="1">
    <citation type="submission" date="2017-06" db="EMBL/GenBank/DDBJ databases">
        <title>Investigating the central metabolism of Clostridium thermosuccinogenes.</title>
        <authorList>
            <person name="Koendjbiharie J.G."/>
            <person name="van Kranenburg R."/>
        </authorList>
    </citation>
    <scope>NUCLEOTIDE SEQUENCE [LARGE SCALE GENOMIC DNA]</scope>
    <source>
        <strain evidence="9 10">DSM 5806</strain>
    </source>
</reference>
<dbReference type="Pfam" id="PF01496">
    <property type="entry name" value="V_ATPase_I"/>
    <property type="match status" value="2"/>
</dbReference>
<feature type="transmembrane region" description="Helical" evidence="8">
    <location>
        <begin position="361"/>
        <end position="394"/>
    </location>
</feature>
<evidence type="ECO:0000256" key="8">
    <source>
        <dbReference type="SAM" id="Phobius"/>
    </source>
</evidence>
<evidence type="ECO:0000256" key="6">
    <source>
        <dbReference type="ARBA" id="ARBA00023065"/>
    </source>
</evidence>
<organism evidence="9 10">
    <name type="scientific">Clostridium thermosuccinogenes</name>
    <dbReference type="NCBI Taxonomy" id="84032"/>
    <lineage>
        <taxon>Bacteria</taxon>
        <taxon>Bacillati</taxon>
        <taxon>Bacillota</taxon>
        <taxon>Clostridia</taxon>
        <taxon>Eubacteriales</taxon>
        <taxon>Clostridiaceae</taxon>
        <taxon>Clostridium</taxon>
    </lineage>
</organism>
<dbReference type="InterPro" id="IPR002490">
    <property type="entry name" value="V-ATPase_116kDa_su"/>
</dbReference>
<dbReference type="AlphaFoldDB" id="A0A2K2F499"/>
<keyword evidence="7 8" id="KW-0472">Membrane</keyword>
<evidence type="ECO:0000256" key="1">
    <source>
        <dbReference type="ARBA" id="ARBA00004141"/>
    </source>
</evidence>
<feature type="transmembrane region" description="Helical" evidence="8">
    <location>
        <begin position="507"/>
        <end position="528"/>
    </location>
</feature>
<comment type="caution">
    <text evidence="9">The sequence shown here is derived from an EMBL/GenBank/DDBJ whole genome shotgun (WGS) entry which is preliminary data.</text>
</comment>
<keyword evidence="6" id="KW-0406">Ion transport</keyword>
<accession>A0A2K2F499</accession>
<feature type="transmembrane region" description="Helical" evidence="8">
    <location>
        <begin position="593"/>
        <end position="617"/>
    </location>
</feature>
<evidence type="ECO:0000256" key="4">
    <source>
        <dbReference type="ARBA" id="ARBA00022692"/>
    </source>
</evidence>
<dbReference type="Gene3D" id="3.30.70.2750">
    <property type="match status" value="1"/>
</dbReference>
<feature type="transmembrane region" description="Helical" evidence="8">
    <location>
        <begin position="406"/>
        <end position="427"/>
    </location>
</feature>
<gene>
    <name evidence="9" type="ORF">CDQ84_01700</name>
</gene>
<dbReference type="GO" id="GO:0007035">
    <property type="term" value="P:vacuolar acidification"/>
    <property type="evidence" value="ECO:0007669"/>
    <property type="project" value="TreeGrafter"/>
</dbReference>
<dbReference type="PANTHER" id="PTHR11629:SF63">
    <property type="entry name" value="V-TYPE PROTON ATPASE SUBUNIT A"/>
    <property type="match status" value="1"/>
</dbReference>
<dbReference type="Proteomes" id="UP000236151">
    <property type="component" value="Unassembled WGS sequence"/>
</dbReference>
<evidence type="ECO:0000256" key="7">
    <source>
        <dbReference type="ARBA" id="ARBA00023136"/>
    </source>
</evidence>
<dbReference type="OrthoDB" id="9803814at2"/>
<dbReference type="RefSeq" id="WP_103079985.1">
    <property type="nucleotide sequence ID" value="NZ_CP021850.1"/>
</dbReference>
<keyword evidence="3" id="KW-0813">Transport</keyword>
<evidence type="ECO:0000313" key="9">
    <source>
        <dbReference type="EMBL" id="PNU01405.1"/>
    </source>
</evidence>
<keyword evidence="5 8" id="KW-1133">Transmembrane helix</keyword>
<evidence type="ECO:0000313" key="10">
    <source>
        <dbReference type="Proteomes" id="UP000236151"/>
    </source>
</evidence>
<evidence type="ECO:0000256" key="5">
    <source>
        <dbReference type="ARBA" id="ARBA00022989"/>
    </source>
</evidence>
<evidence type="ECO:0000256" key="2">
    <source>
        <dbReference type="ARBA" id="ARBA00009904"/>
    </source>
</evidence>
<keyword evidence="4 8" id="KW-0812">Transmembrane</keyword>
<proteinExistence type="inferred from homology"/>
<dbReference type="Gene3D" id="3.30.70.2170">
    <property type="match status" value="1"/>
</dbReference>
<dbReference type="EMBL" id="NIOJ01000002">
    <property type="protein sequence ID" value="PNU01405.1"/>
    <property type="molecule type" value="Genomic_DNA"/>
</dbReference>
<name>A0A2K2F499_9CLOT</name>
<dbReference type="GO" id="GO:0046961">
    <property type="term" value="F:proton-transporting ATPase activity, rotational mechanism"/>
    <property type="evidence" value="ECO:0007669"/>
    <property type="project" value="InterPro"/>
</dbReference>
<dbReference type="KEGG" id="cthd:CDO33_04020"/>
<sequence>MAVVEMNKLTLIGLNSDKEKILERLMEQGVTEIVDKDRLSSEEWSSLMEKDGDSESVQQLGNRIEKVASALGKLSGYEVQKKSLFESKRSVSKDEFDKIGRDEDRIWAVVEDIMRLAAKQEELKSEKNKTVNFIHTLEPWKSFDVPLNLTGTKSTVVSLGVVPASVDVVVMEKELAEQVPESYMKCINKDRYQSYLFLIYHSKLEEETTRVMKKYGFTKVTFNDLKGTAAENINAAMEKISRIDKQIHEIKSKIKAYAVEKPDIETYYDCLVARRDRKKALGSILKTESVFMLEGWLPRDLSETLRKDLTGSYECIVDIEEPEKDEDFPVLLSNGKVGQAVESITEMYGLPNCREIDPNTVMAPFFVIFFGLMLGDGGYGLVITIAGILALWKFKFNDEMKKTARLILYCGISTMFWGLMFGSWFGIAALAERPVWLNPVEQPEEMLKWSLLFGVIHIYVGIGVRGANQIRRKKYLDAVLDTLPWYIFFTGFIMFVLPYVPNTNAEALGPVVDAGIKLFIIGGVILVLTQGRDGKTILQKLIGGIAKLYDVVSFMSDILSYSRLMALGLATSVIGSIINEMGAMGGLDNILKILLFIFILLVGHAINFAINALGAYVHSSRLQYIEFFGKFYEGGGKPFKPLKYNTKYINLKIRR</sequence>
<feature type="transmembrane region" description="Helical" evidence="8">
    <location>
        <begin position="479"/>
        <end position="501"/>
    </location>
</feature>
<feature type="transmembrane region" description="Helical" evidence="8">
    <location>
        <begin position="447"/>
        <end position="467"/>
    </location>
</feature>
<comment type="similarity">
    <text evidence="2">Belongs to the V-ATPase 116 kDa subunit family.</text>
</comment>
<dbReference type="GO" id="GO:0051117">
    <property type="term" value="F:ATPase binding"/>
    <property type="evidence" value="ECO:0007669"/>
    <property type="project" value="TreeGrafter"/>
</dbReference>